<dbReference type="InterPro" id="IPR015919">
    <property type="entry name" value="Cadherin-like_sf"/>
</dbReference>
<dbReference type="PROSITE" id="PS00232">
    <property type="entry name" value="CADHERIN_1"/>
    <property type="match status" value="3"/>
</dbReference>
<comment type="subcellular location">
    <subcellularLocation>
        <location evidence="1">Cell membrane</location>
        <topology evidence="1">Single-pass type I membrane protein</topology>
    </subcellularLocation>
</comment>
<keyword evidence="6 11" id="KW-0106">Calcium</keyword>
<keyword evidence="8 12" id="KW-1133">Transmembrane helix</keyword>
<dbReference type="FunFam" id="2.60.40.60:FF:000018">
    <property type="entry name" value="Protocadherin gamma c3"/>
    <property type="match status" value="1"/>
</dbReference>
<dbReference type="FunFam" id="2.60.40.60:FF:000004">
    <property type="entry name" value="Protocadherin 1 gamma 2"/>
    <property type="match status" value="1"/>
</dbReference>
<evidence type="ECO:0000256" key="2">
    <source>
        <dbReference type="ARBA" id="ARBA00022475"/>
    </source>
</evidence>
<dbReference type="InterPro" id="IPR032455">
    <property type="entry name" value="Cadherin_C"/>
</dbReference>
<dbReference type="OrthoDB" id="6252479at2759"/>
<dbReference type="AlphaFoldDB" id="A0A7L2VAB3"/>
<dbReference type="PANTHER" id="PTHR24028:SF236">
    <property type="entry name" value="PROTOCADHERIN GAMMA-C3"/>
    <property type="match status" value="1"/>
</dbReference>
<dbReference type="PANTHER" id="PTHR24028">
    <property type="entry name" value="CADHERIN-87A"/>
    <property type="match status" value="1"/>
</dbReference>
<keyword evidence="4" id="KW-0732">Signal</keyword>
<keyword evidence="5" id="KW-0677">Repeat</keyword>
<evidence type="ECO:0000256" key="9">
    <source>
        <dbReference type="ARBA" id="ARBA00023136"/>
    </source>
</evidence>
<evidence type="ECO:0000256" key="5">
    <source>
        <dbReference type="ARBA" id="ARBA00022737"/>
    </source>
</evidence>
<keyword evidence="2" id="KW-1003">Cell membrane</keyword>
<evidence type="ECO:0000256" key="10">
    <source>
        <dbReference type="ARBA" id="ARBA00023180"/>
    </source>
</evidence>
<keyword evidence="15" id="KW-1185">Reference proteome</keyword>
<feature type="non-terminal residue" evidence="14">
    <location>
        <position position="1"/>
    </location>
</feature>
<evidence type="ECO:0000256" key="1">
    <source>
        <dbReference type="ARBA" id="ARBA00004251"/>
    </source>
</evidence>
<feature type="transmembrane region" description="Helical" evidence="12">
    <location>
        <begin position="552"/>
        <end position="575"/>
    </location>
</feature>
<evidence type="ECO:0000256" key="4">
    <source>
        <dbReference type="ARBA" id="ARBA00022729"/>
    </source>
</evidence>
<dbReference type="Proteomes" id="UP000520535">
    <property type="component" value="Unassembled WGS sequence"/>
</dbReference>
<keyword evidence="10" id="KW-0325">Glycoprotein</keyword>
<evidence type="ECO:0000256" key="3">
    <source>
        <dbReference type="ARBA" id="ARBA00022692"/>
    </source>
</evidence>
<reference evidence="14 15" key="1">
    <citation type="submission" date="2019-09" db="EMBL/GenBank/DDBJ databases">
        <title>Bird 10,000 Genomes (B10K) Project - Family phase.</title>
        <authorList>
            <person name="Zhang G."/>
        </authorList>
    </citation>
    <scope>NUCLEOTIDE SEQUENCE [LARGE SCALE GENOMIC DNA]</scope>
    <source>
        <strain evidence="14">B10K-DU-012-52</strain>
    </source>
</reference>
<name>A0A7L2VAB3_9AVES</name>
<accession>A0A7L2VAB3</accession>
<dbReference type="SMART" id="SM00112">
    <property type="entry name" value="CA"/>
    <property type="match status" value="4"/>
</dbReference>
<evidence type="ECO:0000259" key="13">
    <source>
        <dbReference type="PROSITE" id="PS50268"/>
    </source>
</evidence>
<evidence type="ECO:0000313" key="15">
    <source>
        <dbReference type="Proteomes" id="UP000520535"/>
    </source>
</evidence>
<dbReference type="InterPro" id="IPR050174">
    <property type="entry name" value="Protocadherin/Cadherin-CA"/>
</dbReference>
<dbReference type="EMBL" id="VYZX01010002">
    <property type="protein sequence ID" value="NXS55024.1"/>
    <property type="molecule type" value="Genomic_DNA"/>
</dbReference>
<dbReference type="InterPro" id="IPR020894">
    <property type="entry name" value="Cadherin_CS"/>
</dbReference>
<keyword evidence="9 12" id="KW-0472">Membrane</keyword>
<dbReference type="PRINTS" id="PR00205">
    <property type="entry name" value="CADHERIN"/>
</dbReference>
<feature type="domain" description="Cadherin" evidence="13">
    <location>
        <begin position="319"/>
        <end position="425"/>
    </location>
</feature>
<dbReference type="InterPro" id="IPR002126">
    <property type="entry name" value="Cadherin-like_dom"/>
</dbReference>
<dbReference type="Pfam" id="PF00028">
    <property type="entry name" value="Cadherin"/>
    <property type="match status" value="4"/>
</dbReference>
<organism evidence="14 15">
    <name type="scientific">Brachypteracias leptosomus</name>
    <name type="common">short-legged ground-roller</name>
    <dbReference type="NCBI Taxonomy" id="135165"/>
    <lineage>
        <taxon>Eukaryota</taxon>
        <taxon>Metazoa</taxon>
        <taxon>Chordata</taxon>
        <taxon>Craniata</taxon>
        <taxon>Vertebrata</taxon>
        <taxon>Euteleostomi</taxon>
        <taxon>Archelosauria</taxon>
        <taxon>Archosauria</taxon>
        <taxon>Dinosauria</taxon>
        <taxon>Saurischia</taxon>
        <taxon>Theropoda</taxon>
        <taxon>Coelurosauria</taxon>
        <taxon>Aves</taxon>
        <taxon>Neognathae</taxon>
        <taxon>Neoaves</taxon>
        <taxon>Telluraves</taxon>
        <taxon>Coraciimorphae</taxon>
        <taxon>Coraciiformes</taxon>
        <taxon>Brachypteraciidae</taxon>
        <taxon>Brachypteracias</taxon>
    </lineage>
</organism>
<dbReference type="GO" id="GO:0005509">
    <property type="term" value="F:calcium ion binding"/>
    <property type="evidence" value="ECO:0007669"/>
    <property type="project" value="UniProtKB-UniRule"/>
</dbReference>
<comment type="caution">
    <text evidence="14">The sequence shown here is derived from an EMBL/GenBank/DDBJ whole genome shotgun (WGS) entry which is preliminary data.</text>
</comment>
<gene>
    <name evidence="14" type="primary">Pcdhgc3</name>
    <name evidence="14" type="ORF">BRALEP_R12881</name>
</gene>
<dbReference type="FunFam" id="2.60.40.60:FF:000002">
    <property type="entry name" value="Protocadherin alpha 2"/>
    <property type="match status" value="1"/>
</dbReference>
<feature type="domain" description="Cadherin" evidence="13">
    <location>
        <begin position="432"/>
        <end position="544"/>
    </location>
</feature>
<sequence>GALLVSERIDREELCGALSPCSLSFEIVVENPLELYSGTVEIQDINDNDPAFPSSQARLEISESVAAGARFPLESAQDPDVGINSLQTYQLSANPHFALDVQTRVDGSKYAELVLEKELDREEQRELHLVLTALDGGDPPRSAHVQIHIDVVDANDNAPVFNQSTYKASVRENTPSGTLVAKISAYDLDDGPNGDIVYSFSSHTPAKVRELFALDSATGELRVNGQLDYEETKLYEIYLQAKDKGTVPGVAHCKVLVEVVDVNDNAPEVTVTSVYSPVPEDAAPGTVVALLSVTDLDSHDNGLILVQVSDVNDNAPKSSQDSYDVYVLENNVPGIPILNVSATDPDLGRNAHLSYTLLQGDPTVGHLFSINRENGTLYLLTSLDHEERVEFNMMVQVQDGGSPPLATNVSVSVFVTDVNDNPPTVLYPHPNTTSTYMDVVAPGTPAGHMVTKVVAVDADAGYNAWISYTLLQATDPSLFSVGQHSGEIFTARQLREDDAPQHTLVILLKDHGEPVLSSSATVSISVAEMVKEVLTDLTDVAPANDPRRHVTFYLILAVILVSAAFFITMLSVGIFKCYKWRQSKELFNSSRSTVYRTPGPFHHIDAVRGGFTPPNFYHQVYLTTDSRQSDLLCKKPFTSSPLGSRQSTMRNGEPGLYHQIVGTASRVPAPAE</sequence>
<proteinExistence type="predicted"/>
<evidence type="ECO:0000256" key="11">
    <source>
        <dbReference type="PROSITE-ProRule" id="PRU00043"/>
    </source>
</evidence>
<evidence type="ECO:0000313" key="14">
    <source>
        <dbReference type="EMBL" id="NXS55024.1"/>
    </source>
</evidence>
<keyword evidence="3 12" id="KW-0812">Transmembrane</keyword>
<protein>
    <submittedName>
        <fullName evidence="14">PCDGK protein</fullName>
    </submittedName>
</protein>
<dbReference type="Pfam" id="PF16492">
    <property type="entry name" value="Cadherin_C_2"/>
    <property type="match status" value="1"/>
</dbReference>
<feature type="non-terminal residue" evidence="14">
    <location>
        <position position="672"/>
    </location>
</feature>
<dbReference type="SUPFAM" id="SSF49313">
    <property type="entry name" value="Cadherin-like"/>
    <property type="match status" value="5"/>
</dbReference>
<keyword evidence="7" id="KW-0130">Cell adhesion</keyword>
<dbReference type="Pfam" id="PF08266">
    <property type="entry name" value="Cadherin_2"/>
    <property type="match status" value="1"/>
</dbReference>
<dbReference type="FunFam" id="2.60.40.60:FF:000001">
    <property type="entry name" value="Protocadherin alpha 2"/>
    <property type="match status" value="1"/>
</dbReference>
<dbReference type="GO" id="GO:0005886">
    <property type="term" value="C:plasma membrane"/>
    <property type="evidence" value="ECO:0007669"/>
    <property type="project" value="UniProtKB-SubCell"/>
</dbReference>
<dbReference type="CDD" id="cd11304">
    <property type="entry name" value="Cadherin_repeat"/>
    <property type="match status" value="4"/>
</dbReference>
<evidence type="ECO:0000256" key="12">
    <source>
        <dbReference type="SAM" id="Phobius"/>
    </source>
</evidence>
<dbReference type="GO" id="GO:0007156">
    <property type="term" value="P:homophilic cell adhesion via plasma membrane adhesion molecules"/>
    <property type="evidence" value="ECO:0007669"/>
    <property type="project" value="InterPro"/>
</dbReference>
<feature type="domain" description="Cadherin" evidence="13">
    <location>
        <begin position="53"/>
        <end position="161"/>
    </location>
</feature>
<dbReference type="InterPro" id="IPR013164">
    <property type="entry name" value="Cadherin_N"/>
</dbReference>
<evidence type="ECO:0000256" key="8">
    <source>
        <dbReference type="ARBA" id="ARBA00022989"/>
    </source>
</evidence>
<dbReference type="PROSITE" id="PS50268">
    <property type="entry name" value="CADHERIN_2"/>
    <property type="match status" value="4"/>
</dbReference>
<evidence type="ECO:0000256" key="6">
    <source>
        <dbReference type="ARBA" id="ARBA00022837"/>
    </source>
</evidence>
<feature type="domain" description="Cadherin" evidence="13">
    <location>
        <begin position="162"/>
        <end position="269"/>
    </location>
</feature>
<evidence type="ECO:0000256" key="7">
    <source>
        <dbReference type="ARBA" id="ARBA00022889"/>
    </source>
</evidence>
<dbReference type="Gene3D" id="2.60.40.60">
    <property type="entry name" value="Cadherins"/>
    <property type="match status" value="6"/>
</dbReference>